<organism evidence="3 4">
    <name type="scientific">Populus alba x Populus x berolinensis</name>
    <dbReference type="NCBI Taxonomy" id="444605"/>
    <lineage>
        <taxon>Eukaryota</taxon>
        <taxon>Viridiplantae</taxon>
        <taxon>Streptophyta</taxon>
        <taxon>Embryophyta</taxon>
        <taxon>Tracheophyta</taxon>
        <taxon>Spermatophyta</taxon>
        <taxon>Magnoliopsida</taxon>
        <taxon>eudicotyledons</taxon>
        <taxon>Gunneridae</taxon>
        <taxon>Pentapetalae</taxon>
        <taxon>rosids</taxon>
        <taxon>fabids</taxon>
        <taxon>Malpighiales</taxon>
        <taxon>Salicaceae</taxon>
        <taxon>Saliceae</taxon>
        <taxon>Populus</taxon>
    </lineage>
</organism>
<proteinExistence type="predicted"/>
<keyword evidence="2" id="KW-0472">Membrane</keyword>
<accession>A0AAD6Q8I8</accession>
<dbReference type="EMBL" id="JAQIZT010000010">
    <property type="protein sequence ID" value="KAJ6981770.1"/>
    <property type="molecule type" value="Genomic_DNA"/>
</dbReference>
<feature type="transmembrane region" description="Helical" evidence="2">
    <location>
        <begin position="287"/>
        <end position="306"/>
    </location>
</feature>
<evidence type="ECO:0000256" key="2">
    <source>
        <dbReference type="SAM" id="Phobius"/>
    </source>
</evidence>
<feature type="compositionally biased region" description="Polar residues" evidence="1">
    <location>
        <begin position="615"/>
        <end position="630"/>
    </location>
</feature>
<dbReference type="PANTHER" id="PTHR34798:SF2">
    <property type="entry name" value="PROTEIN TIME FOR COFFEE"/>
    <property type="match status" value="1"/>
</dbReference>
<feature type="region of interest" description="Disordered" evidence="1">
    <location>
        <begin position="403"/>
        <end position="509"/>
    </location>
</feature>
<name>A0AAD6Q8I8_9ROSI</name>
<evidence type="ECO:0000313" key="3">
    <source>
        <dbReference type="EMBL" id="KAJ6981770.1"/>
    </source>
</evidence>
<feature type="compositionally biased region" description="Polar residues" evidence="1">
    <location>
        <begin position="447"/>
        <end position="464"/>
    </location>
</feature>
<dbReference type="GO" id="GO:0005634">
    <property type="term" value="C:nucleus"/>
    <property type="evidence" value="ECO:0007669"/>
    <property type="project" value="TreeGrafter"/>
</dbReference>
<evidence type="ECO:0000256" key="1">
    <source>
        <dbReference type="SAM" id="MobiDB-lite"/>
    </source>
</evidence>
<keyword evidence="4" id="KW-1185">Reference proteome</keyword>
<protein>
    <submittedName>
        <fullName evidence="3">Uncharacterized protein</fullName>
    </submittedName>
</protein>
<reference evidence="3" key="1">
    <citation type="journal article" date="2023" name="Mol. Ecol. Resour.">
        <title>Chromosome-level genome assembly of a triploid poplar Populus alba 'Berolinensis'.</title>
        <authorList>
            <person name="Chen S."/>
            <person name="Yu Y."/>
            <person name="Wang X."/>
            <person name="Wang S."/>
            <person name="Zhang T."/>
            <person name="Zhou Y."/>
            <person name="He R."/>
            <person name="Meng N."/>
            <person name="Wang Y."/>
            <person name="Liu W."/>
            <person name="Liu Z."/>
            <person name="Liu J."/>
            <person name="Guo Q."/>
            <person name="Huang H."/>
            <person name="Sederoff R.R."/>
            <person name="Wang G."/>
            <person name="Qu G."/>
            <person name="Chen S."/>
        </authorList>
    </citation>
    <scope>NUCLEOTIDE SEQUENCE</scope>
    <source>
        <strain evidence="3">SC-2020</strain>
    </source>
</reference>
<dbReference type="InterPro" id="IPR039317">
    <property type="entry name" value="TIC"/>
</dbReference>
<keyword evidence="2" id="KW-1133">Transmembrane helix</keyword>
<gene>
    <name evidence="3" type="ORF">NC653_025005</name>
</gene>
<feature type="region of interest" description="Disordered" evidence="1">
    <location>
        <begin position="543"/>
        <end position="568"/>
    </location>
</feature>
<comment type="caution">
    <text evidence="3">The sequence shown here is derived from an EMBL/GenBank/DDBJ whole genome shotgun (WGS) entry which is preliminary data.</text>
</comment>
<feature type="region of interest" description="Disordered" evidence="1">
    <location>
        <begin position="615"/>
        <end position="635"/>
    </location>
</feature>
<feature type="compositionally biased region" description="Low complexity" evidence="1">
    <location>
        <begin position="421"/>
        <end position="434"/>
    </location>
</feature>
<keyword evidence="2" id="KW-0812">Transmembrane</keyword>
<dbReference type="AlphaFoldDB" id="A0AAD6Q8I8"/>
<dbReference type="GO" id="GO:0042752">
    <property type="term" value="P:regulation of circadian rhythm"/>
    <property type="evidence" value="ECO:0007669"/>
    <property type="project" value="InterPro"/>
</dbReference>
<feature type="region of interest" description="Disordered" evidence="1">
    <location>
        <begin position="117"/>
        <end position="137"/>
    </location>
</feature>
<evidence type="ECO:0000313" key="4">
    <source>
        <dbReference type="Proteomes" id="UP001164929"/>
    </source>
</evidence>
<dbReference type="Proteomes" id="UP001164929">
    <property type="component" value="Chromosome 10"/>
</dbReference>
<sequence>MEEEAIHNKTTSDAKSRVSSPISNSQSTFFCCSHVCNCTLGGKRPRPVKYDDEQSHITFLLRTRDLQLKNGGVSQDLMSNLAGSRNDSGASCRRRLSWRIIRYRILSPRTDQNVGDLGGLIEETRSPKNESAPSLRVDDDCDENLMVSALDCPQDDEVPDRLMVKIYSQFYNFNTFPLGKLISADCNLYIHTHIYLFFIFIPSSQAPPSSSSPERDIQLWQEKKPVMVSKGTDEKALKRKKTKVTGEEVESQKLHLLIKRGMIDLQPQSSSLPLPMFSMTGWSRMGFLTWGIVFWVLFDSFILWPYNALDSLLWGNDIFVSADIWHLYKELYPWMEAPCLLQPYSQPRPKRCATHCYIARNIHCYQQFTRMNPFWPPAAGSALQYGAKACNMNVVPSADLHAGRGVFPGPKNQLPHSLPHQQRQQMQSQTVSPQARQLESELGGEDSPSTAGQSSLRPNTSLYGQNLMPIHPANFALMNPTPMGGAHSASGNTSEKKPRQPQTQVSKAGAETFSLSGFCHNHALLQSLPEAARHGYHLIPAAQAAQQKKNYRVSEEGKTGGNDTSNVEEERKAITGVKAPLTAGQSIVFSRADLTDSPISTMPVNNVIDSSARTLNLGSTPSRTSGSLHQPSKILPNNKAEHKEGMHRYLLQLTKNHLLRRKGNQIPAVTNPHLPR</sequence>
<dbReference type="PANTHER" id="PTHR34798">
    <property type="entry name" value="PROTEIN TIME FOR COFFEE"/>
    <property type="match status" value="1"/>
</dbReference>